<dbReference type="Proteomes" id="UP000030700">
    <property type="component" value="Unassembled WGS sequence"/>
</dbReference>
<evidence type="ECO:0000313" key="2">
    <source>
        <dbReference type="Proteomes" id="UP000030700"/>
    </source>
</evidence>
<dbReference type="HOGENOM" id="CLU_119411_0_0_0"/>
<dbReference type="CDD" id="cd18687">
    <property type="entry name" value="PIN_VapC-like"/>
    <property type="match status" value="1"/>
</dbReference>
<protein>
    <submittedName>
        <fullName evidence="1">Uncharacterized protein</fullName>
    </submittedName>
</protein>
<name>A0A0S6VZ98_9BACT</name>
<dbReference type="AlphaFoldDB" id="A0A0S6VZ98"/>
<dbReference type="SUPFAM" id="SSF88723">
    <property type="entry name" value="PIN domain-like"/>
    <property type="match status" value="1"/>
</dbReference>
<evidence type="ECO:0000313" key="1">
    <source>
        <dbReference type="EMBL" id="GAK50854.1"/>
    </source>
</evidence>
<gene>
    <name evidence="1" type="ORF">U14_02095</name>
</gene>
<keyword evidence="2" id="KW-1185">Reference proteome</keyword>
<dbReference type="EMBL" id="DF820456">
    <property type="protein sequence ID" value="GAK50854.1"/>
    <property type="molecule type" value="Genomic_DNA"/>
</dbReference>
<organism evidence="1">
    <name type="scientific">Candidatus Moduliflexus flocculans</name>
    <dbReference type="NCBI Taxonomy" id="1499966"/>
    <lineage>
        <taxon>Bacteria</taxon>
        <taxon>Candidatus Moduliflexota</taxon>
        <taxon>Candidatus Moduliflexia</taxon>
        <taxon>Candidatus Moduliflexales</taxon>
        <taxon>Candidatus Moduliflexaceae</taxon>
    </lineage>
</organism>
<accession>A0A0S6VZ98</accession>
<dbReference type="STRING" id="1499966.U14_02095"/>
<dbReference type="InterPro" id="IPR029060">
    <property type="entry name" value="PIN-like_dom_sf"/>
</dbReference>
<proteinExistence type="predicted"/>
<sequence>MNKKLRIYVDTSVFGGVFDIEFMEPSTALFQQIRSGQFLLCVSEVVRREIEFAPERVRNFYAECANLTEMLTITKECIELREQYLAQGIVSRKYLDDALHVAAATVSGCDMIVSWNFKHIVHFEKISLYNAINRIHGYREIFINSPSEVIVYEEETI</sequence>
<reference evidence="1" key="1">
    <citation type="journal article" date="2015" name="PeerJ">
        <title>First genomic representation of candidate bacterial phylum KSB3 points to enhanced environmental sensing as a trigger of wastewater bulking.</title>
        <authorList>
            <person name="Sekiguchi Y."/>
            <person name="Ohashi A."/>
            <person name="Parks D.H."/>
            <person name="Yamauchi T."/>
            <person name="Tyson G.W."/>
            <person name="Hugenholtz P."/>
        </authorList>
    </citation>
    <scope>NUCLEOTIDE SEQUENCE [LARGE SCALE GENOMIC DNA]</scope>
</reference>